<protein>
    <submittedName>
        <fullName evidence="1">Uncharacterized protein</fullName>
    </submittedName>
</protein>
<dbReference type="InterPro" id="IPR025546">
    <property type="entry name" value="YqzH"/>
</dbReference>
<gene>
    <name evidence="1" type="ORF">KD144_03520</name>
</gene>
<organism evidence="1">
    <name type="scientific">Niallia circulans</name>
    <name type="common">Bacillus circulans</name>
    <dbReference type="NCBI Taxonomy" id="1397"/>
    <lineage>
        <taxon>Bacteria</taxon>
        <taxon>Bacillati</taxon>
        <taxon>Bacillota</taxon>
        <taxon>Bacilli</taxon>
        <taxon>Bacillales</taxon>
        <taxon>Bacillaceae</taxon>
        <taxon>Niallia</taxon>
    </lineage>
</organism>
<dbReference type="AlphaFoldDB" id="A0A941G9G0"/>
<evidence type="ECO:0000313" key="1">
    <source>
        <dbReference type="EMBL" id="MBR8668601.1"/>
    </source>
</evidence>
<accession>A0A941G9G0</accession>
<name>A0A941G9G0_NIACI</name>
<reference evidence="1" key="1">
    <citation type="submission" date="2021-04" db="EMBL/GenBank/DDBJ databases">
        <title>Genomic analysis of electroactive and textile dye degrading Bacillus circulans strain: DC10 isolated from constructed wetland-microbial fuel cells treating textile dye wastewaters.</title>
        <authorList>
            <person name="Patel D.U."/>
            <person name="Desai C.R."/>
        </authorList>
    </citation>
    <scope>NUCLEOTIDE SEQUENCE</scope>
    <source>
        <strain evidence="1">DC10</strain>
    </source>
</reference>
<sequence>MIQKSLKQYHIESNTLPLNEYEELANKIIHLKKQHPSHDLNDLVQDVVYGYITDSPYF</sequence>
<comment type="caution">
    <text evidence="1">The sequence shown here is derived from an EMBL/GenBank/DDBJ whole genome shotgun (WGS) entry which is preliminary data.</text>
</comment>
<dbReference type="EMBL" id="JAGTPX010000002">
    <property type="protein sequence ID" value="MBR8668601.1"/>
    <property type="molecule type" value="Genomic_DNA"/>
</dbReference>
<proteinExistence type="predicted"/>
<dbReference type="Pfam" id="PF14164">
    <property type="entry name" value="YqzH"/>
    <property type="match status" value="1"/>
</dbReference>